<evidence type="ECO:0000313" key="1">
    <source>
        <dbReference type="EMBL" id="CAH1419304.1"/>
    </source>
</evidence>
<evidence type="ECO:0000313" key="2">
    <source>
        <dbReference type="Proteomes" id="UP001157418"/>
    </source>
</evidence>
<keyword evidence="2" id="KW-1185">Reference proteome</keyword>
<protein>
    <submittedName>
        <fullName evidence="1">Uncharacterized protein</fullName>
    </submittedName>
</protein>
<gene>
    <name evidence="1" type="ORF">LVIROSA_LOCUS6842</name>
</gene>
<proteinExistence type="predicted"/>
<name>A0AAU9LUL9_9ASTR</name>
<organism evidence="1 2">
    <name type="scientific">Lactuca virosa</name>
    <dbReference type="NCBI Taxonomy" id="75947"/>
    <lineage>
        <taxon>Eukaryota</taxon>
        <taxon>Viridiplantae</taxon>
        <taxon>Streptophyta</taxon>
        <taxon>Embryophyta</taxon>
        <taxon>Tracheophyta</taxon>
        <taxon>Spermatophyta</taxon>
        <taxon>Magnoliopsida</taxon>
        <taxon>eudicotyledons</taxon>
        <taxon>Gunneridae</taxon>
        <taxon>Pentapetalae</taxon>
        <taxon>asterids</taxon>
        <taxon>campanulids</taxon>
        <taxon>Asterales</taxon>
        <taxon>Asteraceae</taxon>
        <taxon>Cichorioideae</taxon>
        <taxon>Cichorieae</taxon>
        <taxon>Lactucinae</taxon>
        <taxon>Lactuca</taxon>
    </lineage>
</organism>
<sequence length="84" mass="9812">MIGDLALMCPEFIQPEDISWIKPQLVSILINMTTRRYMGHKITIRPNAKLSALFLQREKMSWGSFSSKVKSAIFKERTLKRKKK</sequence>
<accession>A0AAU9LUL9</accession>
<dbReference type="EMBL" id="CAKMRJ010000251">
    <property type="protein sequence ID" value="CAH1419304.1"/>
    <property type="molecule type" value="Genomic_DNA"/>
</dbReference>
<comment type="caution">
    <text evidence="1">The sequence shown here is derived from an EMBL/GenBank/DDBJ whole genome shotgun (WGS) entry which is preliminary data.</text>
</comment>
<dbReference type="AlphaFoldDB" id="A0AAU9LUL9"/>
<reference evidence="1 2" key="1">
    <citation type="submission" date="2022-01" db="EMBL/GenBank/DDBJ databases">
        <authorList>
            <person name="Xiong W."/>
            <person name="Schranz E."/>
        </authorList>
    </citation>
    <scope>NUCLEOTIDE SEQUENCE [LARGE SCALE GENOMIC DNA]</scope>
</reference>
<dbReference type="Proteomes" id="UP001157418">
    <property type="component" value="Unassembled WGS sequence"/>
</dbReference>